<dbReference type="RefSeq" id="WP_272096046.1">
    <property type="nucleotide sequence ID" value="NZ_JAQNDK010000002.1"/>
</dbReference>
<evidence type="ECO:0000256" key="1">
    <source>
        <dbReference type="SAM" id="Phobius"/>
    </source>
</evidence>
<keyword evidence="1" id="KW-0812">Transmembrane</keyword>
<feature type="transmembrane region" description="Helical" evidence="1">
    <location>
        <begin position="57"/>
        <end position="77"/>
    </location>
</feature>
<comment type="caution">
    <text evidence="2">The sequence shown here is derived from an EMBL/GenBank/DDBJ whole genome shotgun (WGS) entry which is preliminary data.</text>
</comment>
<proteinExistence type="predicted"/>
<dbReference type="EMBL" id="JAQNDK010000002">
    <property type="protein sequence ID" value="MDC0679101.1"/>
    <property type="molecule type" value="Genomic_DNA"/>
</dbReference>
<gene>
    <name evidence="2" type="ORF">POL72_15260</name>
</gene>
<accession>A0ABT5C1N8</accession>
<evidence type="ECO:0000313" key="2">
    <source>
        <dbReference type="EMBL" id="MDC0679101.1"/>
    </source>
</evidence>
<protein>
    <submittedName>
        <fullName evidence="2">Uncharacterized protein</fullName>
    </submittedName>
</protein>
<name>A0ABT5C1N8_9BACT</name>
<keyword evidence="1" id="KW-1133">Transmembrane helix</keyword>
<feature type="transmembrane region" description="Helical" evidence="1">
    <location>
        <begin position="31"/>
        <end position="48"/>
    </location>
</feature>
<keyword evidence="3" id="KW-1185">Reference proteome</keyword>
<feature type="transmembrane region" description="Helical" evidence="1">
    <location>
        <begin position="7"/>
        <end position="25"/>
    </location>
</feature>
<evidence type="ECO:0000313" key="3">
    <source>
        <dbReference type="Proteomes" id="UP001217485"/>
    </source>
</evidence>
<dbReference type="Proteomes" id="UP001217485">
    <property type="component" value="Unassembled WGS sequence"/>
</dbReference>
<sequence>MAVDIDGALFIAWPAGVVALAIWVFTKRQPWGVLIAYAAAMAFMVATYPRGADLQRLYLAVELAAMCASLGCLLVWFRSREPLSLKAVATGIIVSVELAMVTGGPYRGNIFLTWQRAQQILIVMFMAIIAVHVASIWRSRDST</sequence>
<reference evidence="2 3" key="1">
    <citation type="submission" date="2023-01" db="EMBL/GenBank/DDBJ databases">
        <title>Minimal conservation of predation-associated metabolite biosynthetic gene clusters underscores biosynthetic potential of Myxococcota including descriptions for ten novel species: Archangium lansinium sp. nov., Myxococcus landrumus sp. nov., Nannocystis bai.</title>
        <authorList>
            <person name="Ahearne A."/>
            <person name="Stevens C."/>
            <person name="Dowd S."/>
        </authorList>
    </citation>
    <scope>NUCLEOTIDE SEQUENCE [LARGE SCALE GENOMIC DNA]</scope>
    <source>
        <strain evidence="2 3">WIWO2</strain>
    </source>
</reference>
<organism evidence="2 3">
    <name type="scientific">Sorangium atrum</name>
    <dbReference type="NCBI Taxonomy" id="2995308"/>
    <lineage>
        <taxon>Bacteria</taxon>
        <taxon>Pseudomonadati</taxon>
        <taxon>Myxococcota</taxon>
        <taxon>Polyangia</taxon>
        <taxon>Polyangiales</taxon>
        <taxon>Polyangiaceae</taxon>
        <taxon>Sorangium</taxon>
    </lineage>
</organism>
<feature type="transmembrane region" description="Helical" evidence="1">
    <location>
        <begin position="83"/>
        <end position="100"/>
    </location>
</feature>
<feature type="transmembrane region" description="Helical" evidence="1">
    <location>
        <begin position="120"/>
        <end position="137"/>
    </location>
</feature>
<keyword evidence="1" id="KW-0472">Membrane</keyword>